<sequence length="295" mass="33097">MLSCPIPAGGSTAGPACCRLAATHQPSRRTCRYPTDLTDAQWAELDPLLPDPACLAGHGGRWEKHCRRLIVDAILYVVDNGIKWRALPVDFPPWPTVYKRFAAWEKAGATQRLLDALRDRVRLADGRAAAPSAAIIDSQSVRAAPTVATSTRGYDAGKKVQGRKRHIAVDTLGLLIAVLVTPASTSDRIAARSLLRRLRSAAGRRVRLVWADGGYTGTLLDWARKTLALTVEIVKRPDLPHFTVLPRRWVVERTLAWITNHRRCARDYERLRHHHEAMVRWSMIRITVRRLTRPQ</sequence>
<dbReference type="AlphaFoldDB" id="A0A1G7R0W4"/>
<dbReference type="EMBL" id="FNCC01000005">
    <property type="protein sequence ID" value="SDG04403.1"/>
    <property type="molecule type" value="Genomic_DNA"/>
</dbReference>
<dbReference type="InterPro" id="IPR002559">
    <property type="entry name" value="Transposase_11"/>
</dbReference>
<feature type="domain" description="Insertion element IS402-like" evidence="2">
    <location>
        <begin position="37"/>
        <end position="113"/>
    </location>
</feature>
<proteinExistence type="predicted"/>
<accession>A0A1G7R0W4</accession>
<dbReference type="PANTHER" id="PTHR30007">
    <property type="entry name" value="PHP DOMAIN PROTEIN"/>
    <property type="match status" value="1"/>
</dbReference>
<feature type="domain" description="Transposase IS4-like" evidence="1">
    <location>
        <begin position="131"/>
        <end position="282"/>
    </location>
</feature>
<keyword evidence="4" id="KW-1185">Reference proteome</keyword>
<dbReference type="Pfam" id="PF01609">
    <property type="entry name" value="DDE_Tnp_1"/>
    <property type="match status" value="1"/>
</dbReference>
<reference evidence="4" key="1">
    <citation type="submission" date="2016-10" db="EMBL/GenBank/DDBJ databases">
        <authorList>
            <person name="Varghese N."/>
            <person name="Submissions S."/>
        </authorList>
    </citation>
    <scope>NUCLEOTIDE SEQUENCE [LARGE SCALE GENOMIC DNA]</scope>
    <source>
        <strain evidence="4">CGMCC 4.3506</strain>
    </source>
</reference>
<dbReference type="GO" id="GO:0004803">
    <property type="term" value="F:transposase activity"/>
    <property type="evidence" value="ECO:0007669"/>
    <property type="project" value="InterPro"/>
</dbReference>
<dbReference type="RefSeq" id="WP_218133730.1">
    <property type="nucleotide sequence ID" value="NZ_FNCC01000005.1"/>
</dbReference>
<organism evidence="3 4">
    <name type="scientific">Lentzea fradiae</name>
    <dbReference type="NCBI Taxonomy" id="200378"/>
    <lineage>
        <taxon>Bacteria</taxon>
        <taxon>Bacillati</taxon>
        <taxon>Actinomycetota</taxon>
        <taxon>Actinomycetes</taxon>
        <taxon>Pseudonocardiales</taxon>
        <taxon>Pseudonocardiaceae</taxon>
        <taxon>Lentzea</taxon>
    </lineage>
</organism>
<dbReference type="InterPro" id="IPR025161">
    <property type="entry name" value="IS402-like_dom"/>
</dbReference>
<evidence type="ECO:0000313" key="4">
    <source>
        <dbReference type="Proteomes" id="UP000199623"/>
    </source>
</evidence>
<evidence type="ECO:0000313" key="3">
    <source>
        <dbReference type="EMBL" id="SDG04403.1"/>
    </source>
</evidence>
<name>A0A1G7R0W4_9PSEU</name>
<dbReference type="STRING" id="200378.SAMN05216553_10545"/>
<dbReference type="PANTHER" id="PTHR30007:SF0">
    <property type="entry name" value="TRANSPOSASE"/>
    <property type="match status" value="1"/>
</dbReference>
<dbReference type="Pfam" id="PF13340">
    <property type="entry name" value="DUF4096"/>
    <property type="match status" value="1"/>
</dbReference>
<dbReference type="Proteomes" id="UP000199623">
    <property type="component" value="Unassembled WGS sequence"/>
</dbReference>
<dbReference type="GO" id="GO:0006313">
    <property type="term" value="P:DNA transposition"/>
    <property type="evidence" value="ECO:0007669"/>
    <property type="project" value="InterPro"/>
</dbReference>
<gene>
    <name evidence="3" type="ORF">SAMN05216553_10545</name>
</gene>
<dbReference type="NCBIfam" id="NF033580">
    <property type="entry name" value="transpos_IS5_3"/>
    <property type="match status" value="1"/>
</dbReference>
<protein>
    <submittedName>
        <fullName evidence="3">Transposase</fullName>
    </submittedName>
</protein>
<dbReference type="GO" id="GO:0003677">
    <property type="term" value="F:DNA binding"/>
    <property type="evidence" value="ECO:0007669"/>
    <property type="project" value="InterPro"/>
</dbReference>
<evidence type="ECO:0000259" key="2">
    <source>
        <dbReference type="Pfam" id="PF13340"/>
    </source>
</evidence>
<evidence type="ECO:0000259" key="1">
    <source>
        <dbReference type="Pfam" id="PF01609"/>
    </source>
</evidence>